<accession>A0ABV0EXA3</accession>
<proteinExistence type="predicted"/>
<comment type="caution">
    <text evidence="1">The sequence shown here is derived from an EMBL/GenBank/DDBJ whole genome shotgun (WGS) entry which is preliminary data.</text>
</comment>
<reference evidence="1 2" key="1">
    <citation type="submission" date="2024-02" db="EMBL/GenBank/DDBJ databases">
        <title>The Genome Sequence of Enterococcus sp. DIV0159.</title>
        <authorList>
            <person name="Earl A."/>
            <person name="Manson A."/>
            <person name="Gilmore M."/>
            <person name="Sanders J."/>
            <person name="Shea T."/>
            <person name="Howe W."/>
            <person name="Livny J."/>
            <person name="Cuomo C."/>
            <person name="Neafsey D."/>
            <person name="Birren B."/>
        </authorList>
    </citation>
    <scope>NUCLEOTIDE SEQUENCE [LARGE SCALE GENOMIC DNA]</scope>
    <source>
        <strain evidence="1 2">665A</strain>
    </source>
</reference>
<evidence type="ECO:0000313" key="2">
    <source>
        <dbReference type="Proteomes" id="UP000664357"/>
    </source>
</evidence>
<protein>
    <submittedName>
        <fullName evidence="1">Uncharacterized protein</fullName>
    </submittedName>
</protein>
<dbReference type="Proteomes" id="UP000664357">
    <property type="component" value="Unassembled WGS sequence"/>
</dbReference>
<name>A0ABV0EXA3_9ENTE</name>
<dbReference type="EMBL" id="JAFREL020000009">
    <property type="protein sequence ID" value="MEO1773297.1"/>
    <property type="molecule type" value="Genomic_DNA"/>
</dbReference>
<gene>
    <name evidence="1" type="ORF">JZO67_005281</name>
</gene>
<keyword evidence="2" id="KW-1185">Reference proteome</keyword>
<organism evidence="1 2">
    <name type="scientific">Candidatus Enterococcus ferrettii</name>
    <dbReference type="NCBI Taxonomy" id="2815324"/>
    <lineage>
        <taxon>Bacteria</taxon>
        <taxon>Bacillati</taxon>
        <taxon>Bacillota</taxon>
        <taxon>Bacilli</taxon>
        <taxon>Lactobacillales</taxon>
        <taxon>Enterococcaceae</taxon>
        <taxon>Enterococcus</taxon>
    </lineage>
</organism>
<evidence type="ECO:0000313" key="1">
    <source>
        <dbReference type="EMBL" id="MEO1773297.1"/>
    </source>
</evidence>
<dbReference type="RefSeq" id="WP_207702641.1">
    <property type="nucleotide sequence ID" value="NZ_JAFREL020000009.1"/>
</dbReference>
<sequence>MSMVIAAYDSEQVHTDYIASIEIPSSHFEEIEYFFSLISLNRDLEKNKALFSKDVVALGLDLYDGFQSKENISLLASNLSCDNEFDQKIKKYLEAIVIGAESEYLLFSYS</sequence>